<evidence type="ECO:0000313" key="4">
    <source>
        <dbReference type="Proteomes" id="UP000510844"/>
    </source>
</evidence>
<dbReference type="Proteomes" id="UP000510844">
    <property type="component" value="Chromosome"/>
</dbReference>
<feature type="compositionally biased region" description="Low complexity" evidence="1">
    <location>
        <begin position="240"/>
        <end position="266"/>
    </location>
</feature>
<organism evidence="3 4">
    <name type="scientific">Micromonospora robiginosa</name>
    <dbReference type="NCBI Taxonomy" id="2749844"/>
    <lineage>
        <taxon>Bacteria</taxon>
        <taxon>Bacillati</taxon>
        <taxon>Actinomycetota</taxon>
        <taxon>Actinomycetes</taxon>
        <taxon>Micromonosporales</taxon>
        <taxon>Micromonosporaceae</taxon>
        <taxon>Micromonospora</taxon>
    </lineage>
</organism>
<dbReference type="SUPFAM" id="SSF52540">
    <property type="entry name" value="P-loop containing nucleoside triphosphate hydrolases"/>
    <property type="match status" value="1"/>
</dbReference>
<dbReference type="KEGG" id="mfeu:H1D33_00970"/>
<dbReference type="PANTHER" id="PTHR46082">
    <property type="entry name" value="ATP/GTP-BINDING PROTEIN-RELATED"/>
    <property type="match status" value="1"/>
</dbReference>
<evidence type="ECO:0000313" key="3">
    <source>
        <dbReference type="EMBL" id="QLQ37516.1"/>
    </source>
</evidence>
<accession>A0A7L6B6C7</accession>
<dbReference type="InterPro" id="IPR029058">
    <property type="entry name" value="AB_hydrolase_fold"/>
</dbReference>
<dbReference type="InterPro" id="IPR000073">
    <property type="entry name" value="AB_hydrolase_1"/>
</dbReference>
<dbReference type="RefSeq" id="WP_181569995.1">
    <property type="nucleotide sequence ID" value="NZ_CP059322.2"/>
</dbReference>
<protein>
    <submittedName>
        <fullName evidence="3">Alpha/beta fold hydrolase</fullName>
    </submittedName>
</protein>
<dbReference type="Pfam" id="PF13424">
    <property type="entry name" value="TPR_12"/>
    <property type="match status" value="1"/>
</dbReference>
<dbReference type="Pfam" id="PF13374">
    <property type="entry name" value="TPR_10"/>
    <property type="match status" value="1"/>
</dbReference>
<sequence>MNPVDVVFVHGLFSSRRAWEQMDRLLTDDAELPSVRTHFFEYDSRIVRLRPDRRIPRLDDIADRLGTYLAHEVGSASRIVLVSHSQGGLVIQRYLVRTLARGGGHELARIRRVAMYACPNNGSQFLGSLRRMACRLRNPQERELRPLTKEITETYTALQRGVLQARHAGPHEWPLPISTYAGMSDNIVPPFIAKGSFTESGVVEGDHFTVIRPTTRDDSRYLALRKEIRAAAETGERPVAEVPPDAAPATNTVPTGSGATAATAGSRPDRAGRISVEPPLGRLDSPLYGRDELIEEIISGGRAPAGTTSSVHVLHGLPGSGKSYLALEVARRCRLAGRQVWWVSAQRLSSNMREVATRLGAPSGLVDRAWSGDASATDLVWRFLDNAERRWVLIIDNADDPRELDPVDDDLTDGRGWLRPPQDPANLVVVTSRDGDRNTWPAWSRRHAVRPLTDDEGALVLLARAGSAAGTVEQARALSAALGGLPLSLRGVGDYLKSVHTTQIYQGRQVLRDFESYRLNLQQRLELPPGAPKLDEMTGLGVTAQVFDISLELLARRGLTQAGNLLRVLACLSVGPVPYHRLLDQDVLKRSPLFSEFTAQQQLTVLEGLADLSLLAPDELPDVRIEDFRHVLSLHPLVHGIMRDDRELRRQATDYHALCVQLLTAAVRDLNPDATADWDGWYLLAPHTIGLARDYLRGSGIRYERLTVLAMLELVRLTARYLLLTGLARSAEEMLVPVVENCSAYGMSPADREILALRHEMARAALEQQRHAEAEEMLRDIIVTREALLGVRHPDTLASRHKLARSIMAQNRWSEAEKELRAIVAAEDEVRGPEHSDTMIIRHSLARSVLLQGRTAEAEEMLREILAIRLRHWAPTEPETLLVRHSLARCLFALSRFDEAEMQLRAALDGLRPDELVQPEVLLLRWTLAQVLIEGNVNAARAVLTGLLADRERVIGARHPDTVVTRETLARLAPYVAPRQAGGVE</sequence>
<dbReference type="InterPro" id="IPR027417">
    <property type="entry name" value="P-loop_NTPase"/>
</dbReference>
<dbReference type="AlphaFoldDB" id="A0A7L6B6C7"/>
<feature type="domain" description="AB hydrolase-1" evidence="2">
    <location>
        <begin position="6"/>
        <end position="170"/>
    </location>
</feature>
<dbReference type="PANTHER" id="PTHR46082:SF6">
    <property type="entry name" value="AAA+ ATPASE DOMAIN-CONTAINING PROTEIN-RELATED"/>
    <property type="match status" value="1"/>
</dbReference>
<keyword evidence="4" id="KW-1185">Reference proteome</keyword>
<dbReference type="InterPro" id="IPR053137">
    <property type="entry name" value="NLR-like"/>
</dbReference>
<dbReference type="Gene3D" id="1.25.40.10">
    <property type="entry name" value="Tetratricopeptide repeat domain"/>
    <property type="match status" value="1"/>
</dbReference>
<evidence type="ECO:0000259" key="2">
    <source>
        <dbReference type="Pfam" id="PF12697"/>
    </source>
</evidence>
<name>A0A7L6B6C7_9ACTN</name>
<dbReference type="SUPFAM" id="SSF53474">
    <property type="entry name" value="alpha/beta-Hydrolases"/>
    <property type="match status" value="1"/>
</dbReference>
<dbReference type="Gene3D" id="3.40.50.1820">
    <property type="entry name" value="alpha/beta hydrolase"/>
    <property type="match status" value="1"/>
</dbReference>
<dbReference type="SUPFAM" id="SSF48452">
    <property type="entry name" value="TPR-like"/>
    <property type="match status" value="1"/>
</dbReference>
<dbReference type="Pfam" id="PF12697">
    <property type="entry name" value="Abhydrolase_6"/>
    <property type="match status" value="1"/>
</dbReference>
<dbReference type="InterPro" id="IPR011990">
    <property type="entry name" value="TPR-like_helical_dom_sf"/>
</dbReference>
<dbReference type="Gene3D" id="3.40.50.300">
    <property type="entry name" value="P-loop containing nucleotide triphosphate hydrolases"/>
    <property type="match status" value="1"/>
</dbReference>
<reference evidence="4" key="1">
    <citation type="submission" date="2020-07" db="EMBL/GenBank/DDBJ databases">
        <title>A new Micromonospora strain with potent antibiotic activity isolated from the microbiome of a mid-Atlantic deep-sea sponge.</title>
        <authorList>
            <person name="Back C.R."/>
            <person name="Stennett H.L."/>
            <person name="Williams S.E."/>
            <person name="Wang L."/>
            <person name="Ojeda Gomez J."/>
            <person name="Abdulle O.M."/>
            <person name="Duffy T."/>
            <person name="Hendry K.R."/>
            <person name="Powell D."/>
            <person name="Stach J.E."/>
            <person name="Essex-Lopresti A.E."/>
            <person name="Willis C.L."/>
            <person name="Curnow P."/>
            <person name="Race P.R."/>
        </authorList>
    </citation>
    <scope>NUCLEOTIDE SEQUENCE [LARGE SCALE GENOMIC DNA]</scope>
    <source>
        <strain evidence="4">28ISP2-46</strain>
    </source>
</reference>
<proteinExistence type="predicted"/>
<dbReference type="GO" id="GO:0043531">
    <property type="term" value="F:ADP binding"/>
    <property type="evidence" value="ECO:0007669"/>
    <property type="project" value="InterPro"/>
</dbReference>
<dbReference type="EMBL" id="CP059322">
    <property type="protein sequence ID" value="QLQ37516.1"/>
    <property type="molecule type" value="Genomic_DNA"/>
</dbReference>
<evidence type="ECO:0000256" key="1">
    <source>
        <dbReference type="SAM" id="MobiDB-lite"/>
    </source>
</evidence>
<reference evidence="3 4" key="2">
    <citation type="journal article" date="2021" name="Mar. Drugs">
        <title>A New Micromonospora Strain with Antibiotic Activity Isolated from the Microbiome of a Mid-Atlantic Deep-Sea Sponge.</title>
        <authorList>
            <person name="Back C.R."/>
            <person name="Stennett H.L."/>
            <person name="Williams S.E."/>
            <person name="Wang L."/>
            <person name="Ojeda Gomez J."/>
            <person name="Abdulle O.M."/>
            <person name="Duffy T."/>
            <person name="Neal C."/>
            <person name="Mantell J."/>
            <person name="Jepson M.A."/>
            <person name="Hendry K.R."/>
            <person name="Powell D."/>
            <person name="Stach J.E.M."/>
            <person name="Essex-Lopresti A.E."/>
            <person name="Willis C.L."/>
            <person name="Curnow P."/>
            <person name="Race P.R."/>
        </authorList>
    </citation>
    <scope>NUCLEOTIDE SEQUENCE [LARGE SCALE GENOMIC DNA]</scope>
    <source>
        <strain evidence="3 4">28ISP2-46</strain>
    </source>
</reference>
<dbReference type="GO" id="GO:0016787">
    <property type="term" value="F:hydrolase activity"/>
    <property type="evidence" value="ECO:0007669"/>
    <property type="project" value="UniProtKB-KW"/>
</dbReference>
<gene>
    <name evidence="3" type="ORF">H1D33_00970</name>
</gene>
<keyword evidence="3" id="KW-0378">Hydrolase</keyword>
<feature type="region of interest" description="Disordered" evidence="1">
    <location>
        <begin position="233"/>
        <end position="283"/>
    </location>
</feature>